<dbReference type="GO" id="GO:0009407">
    <property type="term" value="P:toxin catabolic process"/>
    <property type="evidence" value="ECO:0007669"/>
    <property type="project" value="UniProtKB-ARBA"/>
</dbReference>
<evidence type="ECO:0000256" key="1">
    <source>
        <dbReference type="ARBA" id="ARBA00004514"/>
    </source>
</evidence>
<dbReference type="AlphaFoldDB" id="A0AAD7QG67"/>
<proteinExistence type="inferred from homology"/>
<dbReference type="PROSITE" id="PS50405">
    <property type="entry name" value="GST_CTER"/>
    <property type="match status" value="1"/>
</dbReference>
<protein>
    <recommendedName>
        <fullName evidence="3">glutathione transferase</fullName>
        <ecNumber evidence="3">2.5.1.18</ecNumber>
    </recommendedName>
</protein>
<dbReference type="GO" id="GO:0005829">
    <property type="term" value="C:cytosol"/>
    <property type="evidence" value="ECO:0007669"/>
    <property type="project" value="UniProtKB-SubCell"/>
</dbReference>
<dbReference type="InterPro" id="IPR040079">
    <property type="entry name" value="Glutathione_S-Trfase"/>
</dbReference>
<feature type="domain" description="GST C-terminal" evidence="9">
    <location>
        <begin position="90"/>
        <end position="214"/>
    </location>
</feature>
<dbReference type="SFLD" id="SFLDG01154">
    <property type="entry name" value="Main.5:_Phi-like"/>
    <property type="match status" value="1"/>
</dbReference>
<evidence type="ECO:0000256" key="3">
    <source>
        <dbReference type="ARBA" id="ARBA00012452"/>
    </source>
</evidence>
<dbReference type="Pfam" id="PF02798">
    <property type="entry name" value="GST_N"/>
    <property type="match status" value="1"/>
</dbReference>
<dbReference type="CDD" id="cd03053">
    <property type="entry name" value="GST_N_Phi"/>
    <property type="match status" value="1"/>
</dbReference>
<comment type="subcellular location">
    <subcellularLocation>
        <location evidence="1">Cytoplasm</location>
        <location evidence="1">Cytosol</location>
    </subcellularLocation>
</comment>
<dbReference type="PANTHER" id="PTHR43900">
    <property type="entry name" value="GLUTATHIONE S-TRANSFERASE RHO"/>
    <property type="match status" value="1"/>
</dbReference>
<dbReference type="SUPFAM" id="SSF47616">
    <property type="entry name" value="GST C-terminal domain-like"/>
    <property type="match status" value="1"/>
</dbReference>
<evidence type="ECO:0000256" key="4">
    <source>
        <dbReference type="ARBA" id="ARBA00022490"/>
    </source>
</evidence>
<name>A0AAD7QG67_QUISA</name>
<sequence>MAIKVYGIPTSTCTAHVLLCLHEKGIEYQLVPVDLASAAHKQQPHLPLNPFGQVPAIEDDDISLLESRAINRYLARKHKSNGTDLLQSNSLTESAMVDTWMEVEAHQFNGPISTIIYQTIVNPIYGLPPNDKIINSEMDKLEKVLDVYEERLSKYKFLAGDNYTMADLNHILFLVYFMRTPKAAAITSRPRVNAWWNDISSRPATIKVSEAMKV</sequence>
<dbReference type="PROSITE" id="PS50404">
    <property type="entry name" value="GST_NTER"/>
    <property type="match status" value="1"/>
</dbReference>
<keyword evidence="6" id="KW-0808">Transferase</keyword>
<feature type="domain" description="GST N-terminal" evidence="8">
    <location>
        <begin position="1"/>
        <end position="82"/>
    </location>
</feature>
<dbReference type="InterPro" id="IPR034347">
    <property type="entry name" value="GST_Phi_C"/>
</dbReference>
<dbReference type="Pfam" id="PF00043">
    <property type="entry name" value="GST_C"/>
    <property type="match status" value="1"/>
</dbReference>
<dbReference type="Gene3D" id="3.40.30.10">
    <property type="entry name" value="Glutaredoxin"/>
    <property type="match status" value="1"/>
</dbReference>
<comment type="caution">
    <text evidence="10">The sequence shown here is derived from an EMBL/GenBank/DDBJ whole genome shotgun (WGS) entry which is preliminary data.</text>
</comment>
<dbReference type="SFLD" id="SFLDG00358">
    <property type="entry name" value="Main_(cytGST)"/>
    <property type="match status" value="1"/>
</dbReference>
<dbReference type="Gene3D" id="1.20.1050.10">
    <property type="match status" value="1"/>
</dbReference>
<evidence type="ECO:0000256" key="7">
    <source>
        <dbReference type="ARBA" id="ARBA00047960"/>
    </source>
</evidence>
<organism evidence="10 11">
    <name type="scientific">Quillaja saponaria</name>
    <name type="common">Soap bark tree</name>
    <dbReference type="NCBI Taxonomy" id="32244"/>
    <lineage>
        <taxon>Eukaryota</taxon>
        <taxon>Viridiplantae</taxon>
        <taxon>Streptophyta</taxon>
        <taxon>Embryophyta</taxon>
        <taxon>Tracheophyta</taxon>
        <taxon>Spermatophyta</taxon>
        <taxon>Magnoliopsida</taxon>
        <taxon>eudicotyledons</taxon>
        <taxon>Gunneridae</taxon>
        <taxon>Pentapetalae</taxon>
        <taxon>rosids</taxon>
        <taxon>fabids</taxon>
        <taxon>Fabales</taxon>
        <taxon>Quillajaceae</taxon>
        <taxon>Quillaja</taxon>
    </lineage>
</organism>
<comment type="similarity">
    <text evidence="2">Belongs to the GST superfamily. Phi family.</text>
</comment>
<dbReference type="CDD" id="cd03187">
    <property type="entry name" value="GST_C_Phi"/>
    <property type="match status" value="1"/>
</dbReference>
<dbReference type="GO" id="GO:0006749">
    <property type="term" value="P:glutathione metabolic process"/>
    <property type="evidence" value="ECO:0007669"/>
    <property type="project" value="TreeGrafter"/>
</dbReference>
<evidence type="ECO:0000259" key="9">
    <source>
        <dbReference type="PROSITE" id="PS50405"/>
    </source>
</evidence>
<dbReference type="InterPro" id="IPR010987">
    <property type="entry name" value="Glutathione-S-Trfase_C-like"/>
</dbReference>
<comment type="catalytic activity">
    <reaction evidence="7">
        <text>RX + glutathione = an S-substituted glutathione + a halide anion + H(+)</text>
        <dbReference type="Rhea" id="RHEA:16437"/>
        <dbReference type="ChEBI" id="CHEBI:15378"/>
        <dbReference type="ChEBI" id="CHEBI:16042"/>
        <dbReference type="ChEBI" id="CHEBI:17792"/>
        <dbReference type="ChEBI" id="CHEBI:57925"/>
        <dbReference type="ChEBI" id="CHEBI:90779"/>
        <dbReference type="EC" id="2.5.1.18"/>
    </reaction>
</comment>
<evidence type="ECO:0000256" key="6">
    <source>
        <dbReference type="ARBA" id="ARBA00022679"/>
    </source>
</evidence>
<dbReference type="GO" id="GO:0043295">
    <property type="term" value="F:glutathione binding"/>
    <property type="evidence" value="ECO:0007669"/>
    <property type="project" value="TreeGrafter"/>
</dbReference>
<evidence type="ECO:0000256" key="2">
    <source>
        <dbReference type="ARBA" id="ARBA00010128"/>
    </source>
</evidence>
<dbReference type="InterPro" id="IPR036282">
    <property type="entry name" value="Glutathione-S-Trfase_C_sf"/>
</dbReference>
<reference evidence="10" key="1">
    <citation type="journal article" date="2023" name="Science">
        <title>Elucidation of the pathway for biosynthesis of saponin adjuvants from the soapbark tree.</title>
        <authorList>
            <person name="Reed J."/>
            <person name="Orme A."/>
            <person name="El-Demerdash A."/>
            <person name="Owen C."/>
            <person name="Martin L.B.B."/>
            <person name="Misra R.C."/>
            <person name="Kikuchi S."/>
            <person name="Rejzek M."/>
            <person name="Martin A.C."/>
            <person name="Harkess A."/>
            <person name="Leebens-Mack J."/>
            <person name="Louveau T."/>
            <person name="Stephenson M.J."/>
            <person name="Osbourn A."/>
        </authorList>
    </citation>
    <scope>NUCLEOTIDE SEQUENCE</scope>
    <source>
        <strain evidence="10">S10</strain>
    </source>
</reference>
<accession>A0AAD7QG67</accession>
<gene>
    <name evidence="10" type="ORF">O6P43_003545</name>
</gene>
<dbReference type="Proteomes" id="UP001163823">
    <property type="component" value="Chromosome 2"/>
</dbReference>
<dbReference type="GO" id="GO:0004364">
    <property type="term" value="F:glutathione transferase activity"/>
    <property type="evidence" value="ECO:0007669"/>
    <property type="project" value="UniProtKB-EC"/>
</dbReference>
<dbReference type="InterPro" id="IPR004045">
    <property type="entry name" value="Glutathione_S-Trfase_N"/>
</dbReference>
<dbReference type="KEGG" id="qsa:O6P43_003545"/>
<dbReference type="FunFam" id="1.20.1050.10:FF:000004">
    <property type="entry name" value="Glutathione S-transferase F2"/>
    <property type="match status" value="1"/>
</dbReference>
<evidence type="ECO:0000256" key="5">
    <source>
        <dbReference type="ARBA" id="ARBA00022575"/>
    </source>
</evidence>
<dbReference type="EMBL" id="JARAOO010000002">
    <property type="protein sequence ID" value="KAJ7980251.1"/>
    <property type="molecule type" value="Genomic_DNA"/>
</dbReference>
<keyword evidence="5" id="KW-0216">Detoxification</keyword>
<dbReference type="FunFam" id="3.40.30.10:FF:000016">
    <property type="entry name" value="Glutathione S-transferase F2"/>
    <property type="match status" value="1"/>
</dbReference>
<dbReference type="SFLD" id="SFLDS00019">
    <property type="entry name" value="Glutathione_Transferase_(cytos"/>
    <property type="match status" value="1"/>
</dbReference>
<keyword evidence="11" id="KW-1185">Reference proteome</keyword>
<evidence type="ECO:0000259" key="8">
    <source>
        <dbReference type="PROSITE" id="PS50404"/>
    </source>
</evidence>
<dbReference type="PANTHER" id="PTHR43900:SF3">
    <property type="entry name" value="GLUTATHIONE S-TRANSFERASE RHO"/>
    <property type="match status" value="1"/>
</dbReference>
<dbReference type="EC" id="2.5.1.18" evidence="3"/>
<dbReference type="InterPro" id="IPR004046">
    <property type="entry name" value="GST_C"/>
</dbReference>
<evidence type="ECO:0000313" key="11">
    <source>
        <dbReference type="Proteomes" id="UP001163823"/>
    </source>
</evidence>
<dbReference type="SUPFAM" id="SSF52833">
    <property type="entry name" value="Thioredoxin-like"/>
    <property type="match status" value="1"/>
</dbReference>
<evidence type="ECO:0000313" key="10">
    <source>
        <dbReference type="EMBL" id="KAJ7980251.1"/>
    </source>
</evidence>
<keyword evidence="4" id="KW-0963">Cytoplasm</keyword>
<dbReference type="InterPro" id="IPR036249">
    <property type="entry name" value="Thioredoxin-like_sf"/>
</dbReference>